<dbReference type="InterPro" id="IPR012347">
    <property type="entry name" value="Ferritin-like"/>
</dbReference>
<reference evidence="1 2" key="1">
    <citation type="submission" date="2015-09" db="EMBL/GenBank/DDBJ databases">
        <authorList>
            <person name="Jackson K.R."/>
            <person name="Lunt B.L."/>
            <person name="Fisher J.N.B."/>
            <person name="Gardner A.V."/>
            <person name="Bailey M.E."/>
            <person name="Deus L.M."/>
            <person name="Earl A.S."/>
            <person name="Gibby P.D."/>
            <person name="Hartmann K.A."/>
            <person name="Liu J.E."/>
            <person name="Manci A.M."/>
            <person name="Nielsen D.A."/>
            <person name="Solomon M.B."/>
            <person name="Breakwell D.P."/>
            <person name="Burnett S.H."/>
            <person name="Grose J.H."/>
        </authorList>
    </citation>
    <scope>NUCLEOTIDE SEQUENCE [LARGE SCALE GENOMIC DNA]</scope>
    <source>
        <strain evidence="1 2">CECT 7799</strain>
    </source>
</reference>
<dbReference type="InterPro" id="IPR010287">
    <property type="entry name" value="DUF892_YciF-like"/>
</dbReference>
<name>A0A0M7B6W2_9RHOB</name>
<dbReference type="Proteomes" id="UP000049455">
    <property type="component" value="Unassembled WGS sequence"/>
</dbReference>
<organism evidence="1 2">
    <name type="scientific">Jannaschia seosinensis</name>
    <dbReference type="NCBI Taxonomy" id="313367"/>
    <lineage>
        <taxon>Bacteria</taxon>
        <taxon>Pseudomonadati</taxon>
        <taxon>Pseudomonadota</taxon>
        <taxon>Alphaproteobacteria</taxon>
        <taxon>Rhodobacterales</taxon>
        <taxon>Roseobacteraceae</taxon>
        <taxon>Jannaschia</taxon>
    </lineage>
</organism>
<dbReference type="STRING" id="313367.JSE7799_00237"/>
<dbReference type="RefSeq" id="WP_055661960.1">
    <property type="nucleotide sequence ID" value="NZ_CYPR01000014.1"/>
</dbReference>
<accession>A0A0M7B6W2</accession>
<protein>
    <submittedName>
        <fullName evidence="1">Uncharacterized protein</fullName>
    </submittedName>
</protein>
<dbReference type="PANTHER" id="PTHR30565:SF9">
    <property type="entry name" value="PROTEIN YCIF"/>
    <property type="match status" value="1"/>
</dbReference>
<dbReference type="EMBL" id="CYPR01000014">
    <property type="protein sequence ID" value="CUH13148.1"/>
    <property type="molecule type" value="Genomic_DNA"/>
</dbReference>
<dbReference type="Gene3D" id="1.20.1260.10">
    <property type="match status" value="1"/>
</dbReference>
<dbReference type="PANTHER" id="PTHR30565">
    <property type="entry name" value="PROTEIN YCIF"/>
    <property type="match status" value="1"/>
</dbReference>
<evidence type="ECO:0000313" key="2">
    <source>
        <dbReference type="Proteomes" id="UP000049455"/>
    </source>
</evidence>
<evidence type="ECO:0000313" key="1">
    <source>
        <dbReference type="EMBL" id="CUH13148.1"/>
    </source>
</evidence>
<dbReference type="SUPFAM" id="SSF47240">
    <property type="entry name" value="Ferritin-like"/>
    <property type="match status" value="1"/>
</dbReference>
<dbReference type="InterPro" id="IPR009078">
    <property type="entry name" value="Ferritin-like_SF"/>
</dbReference>
<proteinExistence type="predicted"/>
<gene>
    <name evidence="1" type="ORF">JSE7799_00237</name>
</gene>
<keyword evidence="2" id="KW-1185">Reference proteome</keyword>
<dbReference type="InterPro" id="IPR047114">
    <property type="entry name" value="YciF"/>
</dbReference>
<dbReference type="Pfam" id="PF05974">
    <property type="entry name" value="DUF892"/>
    <property type="match status" value="1"/>
</dbReference>
<dbReference type="AlphaFoldDB" id="A0A0M7B6W2"/>
<sequence>MDNLKDLYIDQLQDLYSACKQSHEVTGELENAATDQNLKDALRAGQEGISKGMEAFKGIIEGHGASPTGEHCKGMEGLVQEARAHALDETFSDDSVRDAMIITQYQRMAHYAIAGYGCVKAFATRLGLEDEASKISEHLAHTYHGDETMTEIATSGINKDAA</sequence>
<dbReference type="OrthoDB" id="9795056at2"/>